<comment type="caution">
    <text evidence="4">The sequence shown here is derived from an EMBL/GenBank/DDBJ whole genome shotgun (WGS) entry which is preliminary data.</text>
</comment>
<dbReference type="Pfam" id="PF13464">
    <property type="entry name" value="RodZ_C"/>
    <property type="match status" value="1"/>
</dbReference>
<name>A0A2T4HYF4_9SPHN</name>
<keyword evidence="5" id="KW-1185">Reference proteome</keyword>
<dbReference type="InterPro" id="IPR025194">
    <property type="entry name" value="RodZ-like_C"/>
</dbReference>
<evidence type="ECO:0000313" key="4">
    <source>
        <dbReference type="EMBL" id="PTD21138.1"/>
    </source>
</evidence>
<feature type="compositionally biased region" description="Pro residues" evidence="1">
    <location>
        <begin position="164"/>
        <end position="180"/>
    </location>
</feature>
<evidence type="ECO:0000256" key="2">
    <source>
        <dbReference type="SAM" id="Phobius"/>
    </source>
</evidence>
<dbReference type="PANTHER" id="PTHR34475">
    <property type="match status" value="1"/>
</dbReference>
<reference evidence="4 5" key="1">
    <citation type="submission" date="2017-11" db="EMBL/GenBank/DDBJ databases">
        <title>Sphingomonas oleivorans sp. nov., isolated from oil-contaminated soil.</title>
        <authorList>
            <person name="Wang L."/>
            <person name="Chen L."/>
        </authorList>
    </citation>
    <scope>NUCLEOTIDE SEQUENCE [LARGE SCALE GENOMIC DNA]</scope>
    <source>
        <strain evidence="4 5">K101</strain>
    </source>
</reference>
<dbReference type="GO" id="GO:0003677">
    <property type="term" value="F:DNA binding"/>
    <property type="evidence" value="ECO:0007669"/>
    <property type="project" value="InterPro"/>
</dbReference>
<feature type="region of interest" description="Disordered" evidence="1">
    <location>
        <begin position="269"/>
        <end position="297"/>
    </location>
</feature>
<feature type="region of interest" description="Disordered" evidence="1">
    <location>
        <begin position="147"/>
        <end position="181"/>
    </location>
</feature>
<keyword evidence="2" id="KW-0812">Transmembrane</keyword>
<accession>A0A2T4HYF4</accession>
<dbReference type="InterPro" id="IPR001387">
    <property type="entry name" value="Cro/C1-type_HTH"/>
</dbReference>
<protein>
    <submittedName>
        <fullName evidence="4">DUF4115 domain-containing protein</fullName>
    </submittedName>
</protein>
<feature type="transmembrane region" description="Helical" evidence="2">
    <location>
        <begin position="120"/>
        <end position="139"/>
    </location>
</feature>
<dbReference type="Pfam" id="PF13413">
    <property type="entry name" value="HTH_25"/>
    <property type="match status" value="1"/>
</dbReference>
<proteinExistence type="predicted"/>
<dbReference type="AlphaFoldDB" id="A0A2T4HYF4"/>
<feature type="compositionally biased region" description="Low complexity" evidence="1">
    <location>
        <begin position="269"/>
        <end position="283"/>
    </location>
</feature>
<dbReference type="Gene3D" id="1.10.260.40">
    <property type="entry name" value="lambda repressor-like DNA-binding domains"/>
    <property type="match status" value="1"/>
</dbReference>
<dbReference type="InterPro" id="IPR050400">
    <property type="entry name" value="Bact_Cytoskel_RodZ"/>
</dbReference>
<dbReference type="Proteomes" id="UP000241206">
    <property type="component" value="Unassembled WGS sequence"/>
</dbReference>
<dbReference type="InterPro" id="IPR010982">
    <property type="entry name" value="Lambda_DNA-bd_dom_sf"/>
</dbReference>
<sequence>MERPGGRMNDTTGEFAVEAPFTVGARLAEARKAHALDLADIAARTRVPLRHLEAIEAGDIAALPAVPYSVGFVRAFAQIVGLDANALAREFREEMGGGQPERIIPEPFEPADPARVPSRFLVTVAIVVAIVLGGAYALWRSGAFTGSGDEERVASATPAQGLPEPTPPPASIAPPAPTPSSGPVVLTALEPVWLRVSDGGTRLIEKQLNVGETWEVPATAADPRILTGRPQALRVTVGSAVIPPLGAPERTIRDVSLKADALLARLNPPTASAAPAPAAALPGDPAPVLPNPAPINP</sequence>
<dbReference type="PANTHER" id="PTHR34475:SF1">
    <property type="entry name" value="CYTOSKELETON PROTEIN RODZ"/>
    <property type="match status" value="1"/>
</dbReference>
<evidence type="ECO:0000313" key="5">
    <source>
        <dbReference type="Proteomes" id="UP000241206"/>
    </source>
</evidence>
<feature type="domain" description="Cytoskeleton protein RodZ-like C-terminal" evidence="3">
    <location>
        <begin position="185"/>
        <end position="255"/>
    </location>
</feature>
<organism evidence="4 5">
    <name type="scientific">Edaphosphingomonas fennica</name>
    <dbReference type="NCBI Taxonomy" id="114404"/>
    <lineage>
        <taxon>Bacteria</taxon>
        <taxon>Pseudomonadati</taxon>
        <taxon>Pseudomonadota</taxon>
        <taxon>Alphaproteobacteria</taxon>
        <taxon>Sphingomonadales</taxon>
        <taxon>Rhizorhabdaceae</taxon>
        <taxon>Edaphosphingomonas</taxon>
    </lineage>
</organism>
<evidence type="ECO:0000256" key="1">
    <source>
        <dbReference type="SAM" id="MobiDB-lite"/>
    </source>
</evidence>
<keyword evidence="2" id="KW-0472">Membrane</keyword>
<dbReference type="SUPFAM" id="SSF47413">
    <property type="entry name" value="lambda repressor-like DNA-binding domains"/>
    <property type="match status" value="1"/>
</dbReference>
<dbReference type="EMBL" id="PHHF01000044">
    <property type="protein sequence ID" value="PTD21138.1"/>
    <property type="molecule type" value="Genomic_DNA"/>
</dbReference>
<dbReference type="CDD" id="cd00093">
    <property type="entry name" value="HTH_XRE"/>
    <property type="match status" value="1"/>
</dbReference>
<gene>
    <name evidence="4" type="ORF">CV103_10655</name>
</gene>
<evidence type="ECO:0000259" key="3">
    <source>
        <dbReference type="Pfam" id="PF13464"/>
    </source>
</evidence>
<feature type="compositionally biased region" description="Pro residues" evidence="1">
    <location>
        <begin position="284"/>
        <end position="297"/>
    </location>
</feature>
<keyword evidence="2" id="KW-1133">Transmembrane helix</keyword>